<protein>
    <submittedName>
        <fullName evidence="2">Uncharacterized protein</fullName>
    </submittedName>
</protein>
<feature type="region of interest" description="Disordered" evidence="1">
    <location>
        <begin position="478"/>
        <end position="497"/>
    </location>
</feature>
<dbReference type="RefSeq" id="XP_013350940.1">
    <property type="nucleotide sequence ID" value="XM_013495486.1"/>
</dbReference>
<name>U6JUF0_9EIME</name>
<organism evidence="2 3">
    <name type="scientific">Eimeria mitis</name>
    <dbReference type="NCBI Taxonomy" id="44415"/>
    <lineage>
        <taxon>Eukaryota</taxon>
        <taxon>Sar</taxon>
        <taxon>Alveolata</taxon>
        <taxon>Apicomplexa</taxon>
        <taxon>Conoidasida</taxon>
        <taxon>Coccidia</taxon>
        <taxon>Eucoccidiorida</taxon>
        <taxon>Eimeriorina</taxon>
        <taxon>Eimeriidae</taxon>
        <taxon>Eimeria</taxon>
    </lineage>
</organism>
<sequence length="675" mass="73721">MATTDGPSEAGPACSGRSANHAGAGEVRLPCHRPKIPPVSVGRFQRPLANLEALGEQRELHAKGSDTASASHSIGLLSLSKDVRWPPLFPQQNESKSSFWQEDGSFSCDWGALRAGEAFCSSVNACCVSCLSRALGGPSELTSALLEKLRTGAKTAIQEEVSHLIQTVKASAAAGADLRGQDGSGVSDASEDLTQQLLKHPALQAVAFLSVHERRLAVFEVRSAPRPCQLRSCKNVLGLVLRFAWVAPVLAISYLFGCGLARSQMWLDRWQVLSRSYQCTCGSAQATSAGLNRIASGSASANGELLLDSESRACTQYVFCSKLILWYLAVQESLNCCAVIVWLPHGRKKLRRIQQLKISGFKLLNYVKRQSERTRKKSPLSKKPELSVELMKKQQQLLLATERVKALEKVRQDPTFGIVERAQQQPPASSDAKSSNYKESLSFIADKCTKLANLTQLIQQQFPQSQTTGLLRPSWEPGQAVAAAGEAPDTPADGGLLGALRELQTPHVSMHSPHSLRARRSSYVASPVEQTKNPGAAPRFRQPPTGEEDARPRGQKRAPADGWRTHSPLRPGNLRAVGEPQVSSVRAVIPPMTSPDNRHRNNATMEPGSNKRTRDPEEATLRDGWRRALNPAVRHAELDIDAEVAWQPVDPTAREDPMQEAVWVDSFLRRRPEAS</sequence>
<feature type="region of interest" description="Disordered" evidence="1">
    <location>
        <begin position="1"/>
        <end position="31"/>
    </location>
</feature>
<dbReference type="OrthoDB" id="346203at2759"/>
<accession>U6JUF0</accession>
<evidence type="ECO:0000313" key="2">
    <source>
        <dbReference type="EMBL" id="CDJ28366.1"/>
    </source>
</evidence>
<dbReference type="EMBL" id="HG681336">
    <property type="protein sequence ID" value="CDJ28366.1"/>
    <property type="molecule type" value="Genomic_DNA"/>
</dbReference>
<proteinExistence type="predicted"/>
<gene>
    <name evidence="2" type="ORF">EMH_0014800</name>
</gene>
<feature type="region of interest" description="Disordered" evidence="1">
    <location>
        <begin position="508"/>
        <end position="620"/>
    </location>
</feature>
<dbReference type="VEuPathDB" id="ToxoDB:EMH_0014800"/>
<dbReference type="AlphaFoldDB" id="U6JUF0"/>
<reference evidence="2" key="2">
    <citation type="submission" date="2013-10" db="EMBL/GenBank/DDBJ databases">
        <authorList>
            <person name="Aslett M."/>
        </authorList>
    </citation>
    <scope>NUCLEOTIDE SEQUENCE [LARGE SCALE GENOMIC DNA]</scope>
    <source>
        <strain evidence="2">Houghton</strain>
    </source>
</reference>
<dbReference type="GeneID" id="25376434"/>
<keyword evidence="3" id="KW-1185">Reference proteome</keyword>
<reference evidence="2" key="1">
    <citation type="submission" date="2013-10" db="EMBL/GenBank/DDBJ databases">
        <title>Genomic analysis of the causative agents of coccidiosis in chickens.</title>
        <authorList>
            <person name="Reid A.J."/>
            <person name="Blake D."/>
            <person name="Billington K."/>
            <person name="Browne H."/>
            <person name="Dunn M."/>
            <person name="Hung S."/>
            <person name="Kawahara F."/>
            <person name="Miranda-Saavedra D."/>
            <person name="Mourier T."/>
            <person name="Nagra H."/>
            <person name="Otto T.D."/>
            <person name="Rawlings N."/>
            <person name="Sanchez A."/>
            <person name="Sanders M."/>
            <person name="Subramaniam C."/>
            <person name="Tay Y."/>
            <person name="Dear P."/>
            <person name="Doerig C."/>
            <person name="Gruber A."/>
            <person name="Parkinson J."/>
            <person name="Shirley M."/>
            <person name="Wan K.L."/>
            <person name="Berriman M."/>
            <person name="Tomley F."/>
            <person name="Pain A."/>
        </authorList>
    </citation>
    <scope>NUCLEOTIDE SEQUENCE [LARGE SCALE GENOMIC DNA]</scope>
    <source>
        <strain evidence="2">Houghton</strain>
    </source>
</reference>
<evidence type="ECO:0000256" key="1">
    <source>
        <dbReference type="SAM" id="MobiDB-lite"/>
    </source>
</evidence>
<evidence type="ECO:0000313" key="3">
    <source>
        <dbReference type="Proteomes" id="UP000030744"/>
    </source>
</evidence>
<dbReference type="Proteomes" id="UP000030744">
    <property type="component" value="Unassembled WGS sequence"/>
</dbReference>